<evidence type="ECO:0000313" key="4">
    <source>
        <dbReference type="EMBL" id="KAL1837410.1"/>
    </source>
</evidence>
<feature type="region of interest" description="Disordered" evidence="1">
    <location>
        <begin position="277"/>
        <end position="296"/>
    </location>
</feature>
<keyword evidence="2" id="KW-0472">Membrane</keyword>
<feature type="transmembrane region" description="Helical" evidence="2">
    <location>
        <begin position="246"/>
        <end position="266"/>
    </location>
</feature>
<keyword evidence="5" id="KW-1185">Reference proteome</keyword>
<feature type="compositionally biased region" description="Acidic residues" evidence="1">
    <location>
        <begin position="199"/>
        <end position="208"/>
    </location>
</feature>
<keyword evidence="2" id="KW-0812">Transmembrane</keyword>
<dbReference type="EMBL" id="JAZGSY010000297">
    <property type="protein sequence ID" value="KAL1837410.1"/>
    <property type="molecule type" value="Genomic_DNA"/>
</dbReference>
<sequence>MRFSTAALLALPVLASAAESPFQQYKAKFQNFLSNLGASAPLAVEKTEDAVKTQKEIKTTPVEPKKITTLTLANWKDVLYEPVQADATQPEQWLVLVSGRNNTCFGKCDRIDQAWNASALAFASLPSASALHLGYVNCDDDRVLCNVWSAATGVLWLLDIPGPAPAPVEIRMRRMNTTTVTTEDIVEAYKEAINPPPAVEEETAEGGEAEGQVQKKGRWHRYSPDGYFHPFDGKLAKAGLLVPVAYVFWALNAIPSWGMMLIVSFMSRSMMNRRMSNLDAPAGAPRTGAAPRPAQN</sequence>
<dbReference type="Proteomes" id="UP001583172">
    <property type="component" value="Unassembled WGS sequence"/>
</dbReference>
<evidence type="ECO:0000256" key="1">
    <source>
        <dbReference type="SAM" id="MobiDB-lite"/>
    </source>
</evidence>
<feature type="region of interest" description="Disordered" evidence="1">
    <location>
        <begin position="196"/>
        <end position="215"/>
    </location>
</feature>
<evidence type="ECO:0000256" key="3">
    <source>
        <dbReference type="SAM" id="SignalP"/>
    </source>
</evidence>
<evidence type="ECO:0000313" key="5">
    <source>
        <dbReference type="Proteomes" id="UP001583172"/>
    </source>
</evidence>
<proteinExistence type="predicted"/>
<accession>A0ABR3V6P5</accession>
<reference evidence="4 5" key="1">
    <citation type="journal article" date="2024" name="Commun. Biol.">
        <title>Comparative genomic analysis of thermophilic fungi reveals convergent evolutionary adaptations and gene losses.</title>
        <authorList>
            <person name="Steindorff A.S."/>
            <person name="Aguilar-Pontes M.V."/>
            <person name="Robinson A.J."/>
            <person name="Andreopoulos B."/>
            <person name="LaButti K."/>
            <person name="Kuo A."/>
            <person name="Mondo S."/>
            <person name="Riley R."/>
            <person name="Otillar R."/>
            <person name="Haridas S."/>
            <person name="Lipzen A."/>
            <person name="Grimwood J."/>
            <person name="Schmutz J."/>
            <person name="Clum A."/>
            <person name="Reid I.D."/>
            <person name="Moisan M.C."/>
            <person name="Butler G."/>
            <person name="Nguyen T.T.M."/>
            <person name="Dewar K."/>
            <person name="Conant G."/>
            <person name="Drula E."/>
            <person name="Henrissat B."/>
            <person name="Hansel C."/>
            <person name="Singer S."/>
            <person name="Hutchinson M.I."/>
            <person name="de Vries R.P."/>
            <person name="Natvig D.O."/>
            <person name="Powell A.J."/>
            <person name="Tsang A."/>
            <person name="Grigoriev I.V."/>
        </authorList>
    </citation>
    <scope>NUCLEOTIDE SEQUENCE [LARGE SCALE GENOMIC DNA]</scope>
    <source>
        <strain evidence="4 5">CBS 620.91</strain>
    </source>
</reference>
<name>A0ABR3V6P5_HUMIN</name>
<protein>
    <recommendedName>
        <fullName evidence="6">Peptidyl-tRNA hydrolase</fullName>
    </recommendedName>
</protein>
<gene>
    <name evidence="4" type="ORF">VTJ49DRAFT_3802</name>
</gene>
<comment type="caution">
    <text evidence="4">The sequence shown here is derived from an EMBL/GenBank/DDBJ whole genome shotgun (WGS) entry which is preliminary data.</text>
</comment>
<feature type="chain" id="PRO_5046577603" description="Peptidyl-tRNA hydrolase" evidence="3">
    <location>
        <begin position="18"/>
        <end position="296"/>
    </location>
</feature>
<organism evidence="4 5">
    <name type="scientific">Humicola insolens</name>
    <name type="common">Soft-rot fungus</name>
    <dbReference type="NCBI Taxonomy" id="85995"/>
    <lineage>
        <taxon>Eukaryota</taxon>
        <taxon>Fungi</taxon>
        <taxon>Dikarya</taxon>
        <taxon>Ascomycota</taxon>
        <taxon>Pezizomycotina</taxon>
        <taxon>Sordariomycetes</taxon>
        <taxon>Sordariomycetidae</taxon>
        <taxon>Sordariales</taxon>
        <taxon>Chaetomiaceae</taxon>
        <taxon>Mycothermus</taxon>
    </lineage>
</organism>
<evidence type="ECO:0000256" key="2">
    <source>
        <dbReference type="SAM" id="Phobius"/>
    </source>
</evidence>
<keyword evidence="2" id="KW-1133">Transmembrane helix</keyword>
<keyword evidence="3" id="KW-0732">Signal</keyword>
<evidence type="ECO:0008006" key="6">
    <source>
        <dbReference type="Google" id="ProtNLM"/>
    </source>
</evidence>
<feature type="signal peptide" evidence="3">
    <location>
        <begin position="1"/>
        <end position="17"/>
    </location>
</feature>